<dbReference type="InterPro" id="IPR023577">
    <property type="entry name" value="CYTH_domain"/>
</dbReference>
<dbReference type="PROSITE" id="PS51707">
    <property type="entry name" value="CYTH"/>
    <property type="match status" value="1"/>
</dbReference>
<dbReference type="Pfam" id="PF01928">
    <property type="entry name" value="CYTH"/>
    <property type="match status" value="1"/>
</dbReference>
<dbReference type="AlphaFoldDB" id="A0A6G7LV52"/>
<dbReference type="Gene3D" id="2.40.320.10">
    <property type="entry name" value="Hypothetical Protein Pfu-838710-001"/>
    <property type="match status" value="1"/>
</dbReference>
<dbReference type="PANTHER" id="PTHR21028">
    <property type="entry name" value="SI:CH211-156B7.4"/>
    <property type="match status" value="1"/>
</dbReference>
<dbReference type="RefSeq" id="WP_165565511.1">
    <property type="nucleotide sequence ID" value="NZ_CP045857.1"/>
</dbReference>
<dbReference type="EMBL" id="CP045857">
    <property type="protein sequence ID" value="QIJ05668.1"/>
    <property type="molecule type" value="Genomic_DNA"/>
</dbReference>
<evidence type="ECO:0000313" key="3">
    <source>
        <dbReference type="Proteomes" id="UP000502117"/>
    </source>
</evidence>
<dbReference type="NCBIfam" id="TIGR00318">
    <property type="entry name" value="cyaB"/>
    <property type="match status" value="1"/>
</dbReference>
<proteinExistence type="predicted"/>
<accession>A0A6G7LV52</accession>
<evidence type="ECO:0000259" key="1">
    <source>
        <dbReference type="PROSITE" id="PS51707"/>
    </source>
</evidence>
<dbReference type="CDD" id="cd07890">
    <property type="entry name" value="CYTH-like_AC_IV-like"/>
    <property type="match status" value="1"/>
</dbReference>
<reference evidence="2 3" key="1">
    <citation type="submission" date="2019-11" db="EMBL/GenBank/DDBJ databases">
        <title>Complete Genome Sequence of Shewanella chilikensis Strain DC57, Isolated from Corroded Seal Rings at a floating production facility in Australia.</title>
        <authorList>
            <person name="Salgar-Chaparro S.J."/>
            <person name="Castillo-Villamizar G.A."/>
            <person name="Poehlein A."/>
            <person name="Daniel R."/>
            <person name="Machuca L."/>
        </authorList>
    </citation>
    <scope>NUCLEOTIDE SEQUENCE [LARGE SCALE GENOMIC DNA]</scope>
    <source>
        <strain evidence="2 3">DC57</strain>
    </source>
</reference>
<organism evidence="2 3">
    <name type="scientific">Shewanella chilikensis</name>
    <dbReference type="NCBI Taxonomy" id="558541"/>
    <lineage>
        <taxon>Bacteria</taxon>
        <taxon>Pseudomonadati</taxon>
        <taxon>Pseudomonadota</taxon>
        <taxon>Gammaproteobacteria</taxon>
        <taxon>Alteromonadales</taxon>
        <taxon>Shewanellaceae</taxon>
        <taxon>Shewanella</taxon>
    </lineage>
</organism>
<dbReference type="SMART" id="SM01118">
    <property type="entry name" value="CYTH"/>
    <property type="match status" value="1"/>
</dbReference>
<dbReference type="InterPro" id="IPR008173">
    <property type="entry name" value="Adenylyl_cyclase_CyaB"/>
</dbReference>
<dbReference type="KEGG" id="schk:GII14_16965"/>
<sequence length="185" mass="21215">MSQHFQGKYEVELKFRLNESCSKQQLLERINAMEHECMFADNQEDDCYFDTPDGQLAAADKSLCIREMQPSNNLLWILKGPGTDCCEAVNISDAARAHSMLSAMGYVPVQRLQKRRSIYFIGKWHMTLDSLAGLGDFAELAIMTDDSDKLEQLRSELWQLAARFGLTQAMLESRSYRQLCRTIPY</sequence>
<dbReference type="PANTHER" id="PTHR21028:SF2">
    <property type="entry name" value="CYTH DOMAIN-CONTAINING PROTEIN"/>
    <property type="match status" value="1"/>
</dbReference>
<gene>
    <name evidence="2" type="primary">cyaB</name>
    <name evidence="2" type="ORF">GII14_16965</name>
</gene>
<feature type="domain" description="CYTH" evidence="1">
    <location>
        <begin position="8"/>
        <end position="182"/>
    </location>
</feature>
<protein>
    <submittedName>
        <fullName evidence="2">Class IV adenylate cyclase</fullName>
    </submittedName>
</protein>
<dbReference type="Proteomes" id="UP000502117">
    <property type="component" value="Chromosome"/>
</dbReference>
<dbReference type="InterPro" id="IPR033469">
    <property type="entry name" value="CYTH-like_dom_sf"/>
</dbReference>
<name>A0A6G7LV52_9GAMM</name>
<evidence type="ECO:0000313" key="2">
    <source>
        <dbReference type="EMBL" id="QIJ05668.1"/>
    </source>
</evidence>
<dbReference type="SUPFAM" id="SSF55154">
    <property type="entry name" value="CYTH-like phosphatases"/>
    <property type="match status" value="1"/>
</dbReference>